<comment type="caution">
    <text evidence="4">The sequence shown here is derived from an EMBL/GenBank/DDBJ whole genome shotgun (WGS) entry which is preliminary data.</text>
</comment>
<dbReference type="AlphaFoldDB" id="A0A941DZE3"/>
<reference evidence="4" key="1">
    <citation type="submission" date="2021-04" db="EMBL/GenBank/DDBJ databases">
        <title>Isolation and polyphasic classification of algal microorganism.</title>
        <authorList>
            <person name="Wang S."/>
        </authorList>
    </citation>
    <scope>NUCLEOTIDE SEQUENCE</scope>
    <source>
        <strain evidence="4">720a</strain>
    </source>
</reference>
<accession>A0A941DZE3</accession>
<dbReference type="Gene3D" id="3.10.580.10">
    <property type="entry name" value="CBS-domain"/>
    <property type="match status" value="1"/>
</dbReference>
<evidence type="ECO:0000256" key="2">
    <source>
        <dbReference type="PROSITE-ProRule" id="PRU00703"/>
    </source>
</evidence>
<feature type="domain" description="CBS" evidence="3">
    <location>
        <begin position="7"/>
        <end position="64"/>
    </location>
</feature>
<dbReference type="PROSITE" id="PS51371">
    <property type="entry name" value="CBS"/>
    <property type="match status" value="2"/>
</dbReference>
<dbReference type="InterPro" id="IPR046342">
    <property type="entry name" value="CBS_dom_sf"/>
</dbReference>
<dbReference type="InterPro" id="IPR051257">
    <property type="entry name" value="Diverse_CBS-Domain"/>
</dbReference>
<dbReference type="Proteomes" id="UP000675284">
    <property type="component" value="Unassembled WGS sequence"/>
</dbReference>
<name>A0A941DZE3_9BACI</name>
<dbReference type="PANTHER" id="PTHR43080:SF2">
    <property type="entry name" value="CBS DOMAIN-CONTAINING PROTEIN"/>
    <property type="match status" value="1"/>
</dbReference>
<evidence type="ECO:0000313" key="4">
    <source>
        <dbReference type="EMBL" id="MBR7796148.1"/>
    </source>
</evidence>
<dbReference type="CDD" id="cd04586">
    <property type="entry name" value="CBS_pair_BON_assoc"/>
    <property type="match status" value="1"/>
</dbReference>
<proteinExistence type="predicted"/>
<dbReference type="SMART" id="SM00116">
    <property type="entry name" value="CBS"/>
    <property type="match status" value="2"/>
</dbReference>
<dbReference type="Pfam" id="PF00571">
    <property type="entry name" value="CBS"/>
    <property type="match status" value="2"/>
</dbReference>
<keyword evidence="1 2" id="KW-0129">CBS domain</keyword>
<dbReference type="EMBL" id="JAGSOT010000022">
    <property type="protein sequence ID" value="MBR7796148.1"/>
    <property type="molecule type" value="Genomic_DNA"/>
</dbReference>
<dbReference type="PANTHER" id="PTHR43080">
    <property type="entry name" value="CBS DOMAIN-CONTAINING PROTEIN CBSX3, MITOCHONDRIAL"/>
    <property type="match status" value="1"/>
</dbReference>
<evidence type="ECO:0000313" key="5">
    <source>
        <dbReference type="Proteomes" id="UP000675284"/>
    </source>
</evidence>
<keyword evidence="5" id="KW-1185">Reference proteome</keyword>
<dbReference type="RefSeq" id="WP_121605135.1">
    <property type="nucleotide sequence ID" value="NZ_CP115959.1"/>
</dbReference>
<dbReference type="InterPro" id="IPR000644">
    <property type="entry name" value="CBS_dom"/>
</dbReference>
<evidence type="ECO:0000259" key="3">
    <source>
        <dbReference type="PROSITE" id="PS51371"/>
    </source>
</evidence>
<dbReference type="SUPFAM" id="SSF54631">
    <property type="entry name" value="CBS-domain pair"/>
    <property type="match status" value="1"/>
</dbReference>
<feature type="domain" description="CBS" evidence="3">
    <location>
        <begin position="95"/>
        <end position="152"/>
    </location>
</feature>
<protein>
    <submittedName>
        <fullName evidence="4">CBS domain-containing protein</fullName>
    </submittedName>
</protein>
<gene>
    <name evidence="4" type="ORF">KCX74_08840</name>
</gene>
<evidence type="ECO:0000256" key="1">
    <source>
        <dbReference type="ARBA" id="ARBA00023122"/>
    </source>
</evidence>
<organism evidence="4 5">
    <name type="scientific">Virgibacillus salarius</name>
    <dbReference type="NCBI Taxonomy" id="447199"/>
    <lineage>
        <taxon>Bacteria</taxon>
        <taxon>Bacillati</taxon>
        <taxon>Bacillota</taxon>
        <taxon>Bacilli</taxon>
        <taxon>Bacillales</taxon>
        <taxon>Bacillaceae</taxon>
        <taxon>Virgibacillus</taxon>
    </lineage>
</organism>
<sequence length="159" mass="17854">MQVKDFMIKDVIYVTPDTTMKELLQLLTVNKIGGAPVIDTAGKLLGMITDGDVIRYLQPRGRTVYDLYAHVMIDKIQNLQQNIDAALSKPVTELMRKKQIITVQPESDLEEAVKIFSAHAFKKIPVVTDEQIVIGVISRGDVIRYIASRLVEKTKDNSL</sequence>